<comment type="caution">
    <text evidence="2">The sequence shown here is derived from an EMBL/GenBank/DDBJ whole genome shotgun (WGS) entry which is preliminary data.</text>
</comment>
<reference evidence="2 3" key="1">
    <citation type="submission" date="2011-08" db="EMBL/GenBank/DDBJ databases">
        <title>The Genome Sequence of Alistipes indistinctus YIT 12060.</title>
        <authorList>
            <consortium name="The Broad Institute Genome Sequencing Platform"/>
            <person name="Earl A."/>
            <person name="Ward D."/>
            <person name="Feldgarden M."/>
            <person name="Gevers D."/>
            <person name="Morotomi M."/>
            <person name="Young S.K."/>
            <person name="Zeng Q."/>
            <person name="Gargeya S."/>
            <person name="Fitzgerald M."/>
            <person name="Haas B."/>
            <person name="Abouelleil A."/>
            <person name="Alvarado L."/>
            <person name="Arachchi H.M."/>
            <person name="Berlin A."/>
            <person name="Brown A."/>
            <person name="Chapman S.B."/>
            <person name="Chen Z."/>
            <person name="Dunbar C."/>
            <person name="Freedman E."/>
            <person name="Gearin G."/>
            <person name="Gellesch M."/>
            <person name="Goldberg J."/>
            <person name="Griggs A."/>
            <person name="Gujja S."/>
            <person name="Heiman D."/>
            <person name="Howarth C."/>
            <person name="Larson L."/>
            <person name="Lui A."/>
            <person name="MacDonald P.J.P."/>
            <person name="Montmayeur A."/>
            <person name="Murphy C."/>
            <person name="Neiman D."/>
            <person name="Pearson M."/>
            <person name="Priest M."/>
            <person name="Roberts A."/>
            <person name="Saif S."/>
            <person name="Shea T."/>
            <person name="Shenoy N."/>
            <person name="Sisk P."/>
            <person name="Stolte C."/>
            <person name="Sykes S."/>
            <person name="Wortman J."/>
            <person name="Nusbaum C."/>
            <person name="Birren B."/>
        </authorList>
    </citation>
    <scope>NUCLEOTIDE SEQUENCE [LARGE SCALE GENOMIC DNA]</scope>
    <source>
        <strain evidence="2 3">YIT 12060</strain>
    </source>
</reference>
<accession>G5HA20</accession>
<dbReference type="Pfam" id="PF14905">
    <property type="entry name" value="OMP_b-brl_3"/>
    <property type="match status" value="1"/>
</dbReference>
<evidence type="ECO:0000313" key="2">
    <source>
        <dbReference type="EMBL" id="EHB91436.1"/>
    </source>
</evidence>
<dbReference type="Gene3D" id="2.60.40.1120">
    <property type="entry name" value="Carboxypeptidase-like, regulatory domain"/>
    <property type="match status" value="1"/>
</dbReference>
<evidence type="ECO:0000259" key="1">
    <source>
        <dbReference type="Pfam" id="PF14905"/>
    </source>
</evidence>
<dbReference type="InterPro" id="IPR008969">
    <property type="entry name" value="CarboxyPept-like_regulatory"/>
</dbReference>
<dbReference type="eggNOG" id="COG4771">
    <property type="taxonomic scope" value="Bacteria"/>
</dbReference>
<proteinExistence type="predicted"/>
<keyword evidence="3" id="KW-1185">Reference proteome</keyword>
<dbReference type="Gene3D" id="2.170.130.10">
    <property type="entry name" value="TonB-dependent receptor, plug domain"/>
    <property type="match status" value="1"/>
</dbReference>
<protein>
    <recommendedName>
        <fullName evidence="1">Outer membrane protein beta-barrel domain-containing protein</fullName>
    </recommendedName>
</protein>
<dbReference type="Pfam" id="PF13715">
    <property type="entry name" value="CarbopepD_reg_2"/>
    <property type="match status" value="1"/>
</dbReference>
<dbReference type="RefSeq" id="WP_009134291.1">
    <property type="nucleotide sequence ID" value="NZ_JH370372.1"/>
</dbReference>
<dbReference type="InterPro" id="IPR041700">
    <property type="entry name" value="OMP_b-brl_3"/>
</dbReference>
<sequence length="830" mass="93796">MHSIKIISYICITKQTLQKIIRHEKLFAAFILCAFTSLGLSARTQNDRPVTLKGHAVTEEKAPVDYATVMLTAKADSTKVYGSITDEKGGFTVEMPKGSYRLKISFMGYDSFEREVNLAADTDLGELTMKPSSVMLDEVVVTANMVTREADRFVVNVAATPLSAGKTGKEMLALSPGVWITDKGDLSVNGRGGTQVIVNDRVLKETGEELVAYLENLKAEDILKIEVIPYAGAEYDANATGGVIKITLKKQREEGLEGAVSMRYYTSIVDQKAWNYQPSLNLNYKYNALSLYSKVGYRRNNWTGGNMESDRFLDRDRIMDANTGMAHRQSHTTFQLGSVYDINDKQSVGAEFNMTENPYHNNTDGTALAIESGNSLTSQSLSRSTTDYSLMSFTANYSLKLDTLGSTFKTVANYTYRNKEDSVYYHTNYSGMMNYDSTSRYMPTARYDMFAIRSDFDIALSKSSKLATGLKYQRNTMDNVNPYDYFKNDIWIPLPERSSINKYTENIGALYASFSTKFRNNTSLLVGLRGEYTYAVPATNSQYVSERQKYFDLFPNANLSIPLNKKQSQMIILGYGRKIGRPSFWQLSPFRQQLSDYMFMEGNPKLKPSYTNDYTLTWVLFRKYTLTLGAQEVKDAFSIIVDTDPSDSNIQIARQSNMPKRMNYNASLSIPAQITKWWMLNANLNGSRNENTLMQRDVPQKEIIFTFRGNMSNTFTFKKNYNFMIEAFYMSPSLEGNVRVGAFHMVNAGLKGNFFDKKLTATFYVYNIFDMRGSTITFQQDNTYTRFNQWGNYRSLGLSLRYSFQAGKKIRVKTVDGSEQDNGGGGGGGF</sequence>
<name>G5HA20_9BACT</name>
<dbReference type="Proteomes" id="UP000006008">
    <property type="component" value="Unassembled WGS sequence"/>
</dbReference>
<organism evidence="2 3">
    <name type="scientific">Alistipes indistinctus YIT 12060</name>
    <dbReference type="NCBI Taxonomy" id="742725"/>
    <lineage>
        <taxon>Bacteria</taxon>
        <taxon>Pseudomonadati</taxon>
        <taxon>Bacteroidota</taxon>
        <taxon>Bacteroidia</taxon>
        <taxon>Bacteroidales</taxon>
        <taxon>Rikenellaceae</taxon>
        <taxon>Alistipes</taxon>
    </lineage>
</organism>
<dbReference type="HOGENOM" id="CLU_017617_1_0_10"/>
<evidence type="ECO:0000313" key="3">
    <source>
        <dbReference type="Proteomes" id="UP000006008"/>
    </source>
</evidence>
<dbReference type="PATRIC" id="fig|742725.3.peg.1573"/>
<feature type="domain" description="Outer membrane protein beta-barrel" evidence="1">
    <location>
        <begin position="400"/>
        <end position="802"/>
    </location>
</feature>
<gene>
    <name evidence="2" type="ORF">HMPREF9450_01485</name>
</gene>
<dbReference type="SUPFAM" id="SSF56935">
    <property type="entry name" value="Porins"/>
    <property type="match status" value="1"/>
</dbReference>
<dbReference type="EMBL" id="ADLD01000013">
    <property type="protein sequence ID" value="EHB91436.1"/>
    <property type="molecule type" value="Genomic_DNA"/>
</dbReference>
<dbReference type="InterPro" id="IPR037066">
    <property type="entry name" value="Plug_dom_sf"/>
</dbReference>
<dbReference type="STRING" id="742725.HMPREF9450_01485"/>
<dbReference type="AlphaFoldDB" id="G5HA20"/>
<dbReference type="SUPFAM" id="SSF49464">
    <property type="entry name" value="Carboxypeptidase regulatory domain-like"/>
    <property type="match status" value="1"/>
</dbReference>